<dbReference type="NCBIfam" id="TIGR02675">
    <property type="entry name" value="tape_meas_nterm"/>
    <property type="match status" value="1"/>
</dbReference>
<proteinExistence type="predicted"/>
<protein>
    <submittedName>
        <fullName evidence="4">Tape measure protein</fullName>
    </submittedName>
</protein>
<organism evidence="4 5">
    <name type="scientific">Pantoea phage vB_PagS_Vid5</name>
    <dbReference type="NCBI Taxonomy" id="2099652"/>
    <lineage>
        <taxon>Viruses</taxon>
        <taxon>Duplodnaviria</taxon>
        <taxon>Heunggongvirae</taxon>
        <taxon>Uroviricota</taxon>
        <taxon>Caudoviricetes</taxon>
        <taxon>Vidquintavirus</taxon>
        <taxon>Vidquintavirus Vid5</taxon>
    </lineage>
</organism>
<name>A0A2P1CKJ3_9CAUD</name>
<accession>A0A2P1CKJ3</accession>
<keyword evidence="2" id="KW-0175">Coiled coil</keyword>
<feature type="domain" description="Tape measure protein N-terminal" evidence="3">
    <location>
        <begin position="75"/>
        <end position="266"/>
    </location>
</feature>
<dbReference type="EMBL" id="MG948468">
    <property type="protein sequence ID" value="AVJ51773.1"/>
    <property type="molecule type" value="Genomic_DNA"/>
</dbReference>
<evidence type="ECO:0000256" key="2">
    <source>
        <dbReference type="SAM" id="Coils"/>
    </source>
</evidence>
<evidence type="ECO:0000259" key="3">
    <source>
        <dbReference type="Pfam" id="PF20155"/>
    </source>
</evidence>
<dbReference type="Pfam" id="PF20155">
    <property type="entry name" value="TMP_3"/>
    <property type="match status" value="1"/>
</dbReference>
<sequence>MSDLGLITVRIKTDGVATADAALRSLGRTGDGTQRSVTGLSQTFNTASGSASGLTTSAGRLEAALTGLVSLSAIKQLAELSDTWTVLTNKLELARKANESVSEVQQRVFEIAQASRTDLSATATLYSRLERAMRNTGKGGAELGRIVETVNKAMVVSGATSAESSAALIQFSQAMASGVLRGDEFRSVAEQAPRLTQLLSDALGVGIGKLRELAYSGQLTADVVIKALERASDTIDKEFSRTLPTFSQNWTIATNNVVKFFGESDKGRAAVVALGSAIVSLSENLDTVTIAAGALATILTARLITSIQQKTVASVLAYKADMQMAAQQKATNAVMQSSVGVMATKASADRAAAATALQLARAEVVVAKAAGDATAAKVALTAATVAHRTAVIAEITAKQNLGVALENASVSMSRFNGVMAVGRGLLGLLGGPLGVIMLAAAGWAAYSQANDVAVKSANDFADSADTVIDRLGQMTKAQRDATAARAADELDTLVENNGKLSDSVNEITLKLEGQRAMQSQVQKGTATWNDWQKEIDQSTRALAKAVEELEANQRRQANAQNIINSAQNDAIPILDEIISQYQRLHQVGATIEIGDVAGDLQKKLSDASRDLDVVTMKAAGNGKQSKVYSELIKDLGKSADQWDASAKRAASGQLTMANAANDSERALVKLAAVYGKTYEAQEKISGDKKAKSAADRNAKAMETNAQRWAKSYERITASGADALAKLSIQQASELRIMEQSGAKAQASQEQLAQARLSIEEKYAKLRQDLVDKYSSERKTQSDYNEQLKDIQALESAKLLTTEQAARARADVEGKYMRAQRDMVVQNAVSQKDQLKATYDPLQEAQNQYTQQLALLEWYHQQGLVSEENYAKERSRLYGVNLQNQMNAQNQTTMSYLDSASTMAGSFASVLAAAGDQSSGAYKAMFAMSKAFAIAEATMKLSVAIAQAMADPTAITPAQKFANYATVAASGAALINSIMSASMTGMAHDGITDIPKEGTWLLQKGERVLSAQQNADFTNYMKGNNNSNSGTSGKGVTIVQHIAVNGNGDKALTQAMQKAAQDGADMGYAKSVADVTTNRGQISRAIGR</sequence>
<dbReference type="Proteomes" id="UP000241629">
    <property type="component" value="Segment"/>
</dbReference>
<evidence type="ECO:0000313" key="5">
    <source>
        <dbReference type="Proteomes" id="UP000241629"/>
    </source>
</evidence>
<evidence type="ECO:0000313" key="4">
    <source>
        <dbReference type="EMBL" id="AVJ51773.1"/>
    </source>
</evidence>
<feature type="coiled-coil region" evidence="2">
    <location>
        <begin position="535"/>
        <end position="569"/>
    </location>
</feature>
<keyword evidence="5" id="KW-1185">Reference proteome</keyword>
<reference evidence="4 5" key="1">
    <citation type="submission" date="2018-02" db="EMBL/GenBank/DDBJ databases">
        <title>Complete genome sequence of Pantoea phage vB_PagS_Vid5.</title>
        <authorList>
            <person name="Truncaite L."/>
            <person name="Simoliunas E."/>
            <person name="Meskys R."/>
        </authorList>
    </citation>
    <scope>NUCLEOTIDE SEQUENCE [LARGE SCALE GENOMIC DNA]</scope>
</reference>
<keyword evidence="1" id="KW-1188">Viral release from host cell</keyword>
<evidence type="ECO:0000256" key="1">
    <source>
        <dbReference type="ARBA" id="ARBA00022465"/>
    </source>
</evidence>
<keyword evidence="1" id="KW-1245">Viral tail assembly</keyword>
<dbReference type="InterPro" id="IPR013491">
    <property type="entry name" value="Tape_meas_N"/>
</dbReference>
<gene>
    <name evidence="4" type="ORF">Vid5_gp18</name>
</gene>
<dbReference type="GO" id="GO:0098003">
    <property type="term" value="P:viral tail assembly"/>
    <property type="evidence" value="ECO:0007669"/>
    <property type="project" value="UniProtKB-KW"/>
</dbReference>
<dbReference type="OrthoDB" id="305at10239"/>